<evidence type="ECO:0000313" key="2">
    <source>
        <dbReference type="Proteomes" id="UP001642483"/>
    </source>
</evidence>
<organism evidence="1 2">
    <name type="scientific">Clavelina lepadiformis</name>
    <name type="common">Light-bulb sea squirt</name>
    <name type="synonym">Ascidia lepadiformis</name>
    <dbReference type="NCBI Taxonomy" id="159417"/>
    <lineage>
        <taxon>Eukaryota</taxon>
        <taxon>Metazoa</taxon>
        <taxon>Chordata</taxon>
        <taxon>Tunicata</taxon>
        <taxon>Ascidiacea</taxon>
        <taxon>Aplousobranchia</taxon>
        <taxon>Clavelinidae</taxon>
        <taxon>Clavelina</taxon>
    </lineage>
</organism>
<sequence length="66" mass="7905">MNPKVNARLTEERKKKVQQIADYRPFLLNKLYFNYKPDRSEQDDSGYFEQCPICLKTSELEQKCKS</sequence>
<name>A0ABP0FRD2_CLALP</name>
<accession>A0ABP0FRD2</accession>
<proteinExistence type="predicted"/>
<evidence type="ECO:0000313" key="1">
    <source>
        <dbReference type="EMBL" id="CAK8682205.1"/>
    </source>
</evidence>
<protein>
    <submittedName>
        <fullName evidence="1">Uncharacterized protein</fullName>
    </submittedName>
</protein>
<keyword evidence="2" id="KW-1185">Reference proteome</keyword>
<comment type="caution">
    <text evidence="1">The sequence shown here is derived from an EMBL/GenBank/DDBJ whole genome shotgun (WGS) entry which is preliminary data.</text>
</comment>
<dbReference type="EMBL" id="CAWYQH010000090">
    <property type="protein sequence ID" value="CAK8682205.1"/>
    <property type="molecule type" value="Genomic_DNA"/>
</dbReference>
<gene>
    <name evidence="1" type="ORF">CVLEPA_LOCUS12889</name>
</gene>
<dbReference type="Proteomes" id="UP001642483">
    <property type="component" value="Unassembled WGS sequence"/>
</dbReference>
<reference evidence="1 2" key="1">
    <citation type="submission" date="2024-02" db="EMBL/GenBank/DDBJ databases">
        <authorList>
            <person name="Daric V."/>
            <person name="Darras S."/>
        </authorList>
    </citation>
    <scope>NUCLEOTIDE SEQUENCE [LARGE SCALE GENOMIC DNA]</scope>
</reference>